<dbReference type="EMBL" id="AHAT01014802">
    <property type="status" value="NOT_ANNOTATED_CDS"/>
    <property type="molecule type" value="Genomic_DNA"/>
</dbReference>
<keyword evidence="6" id="KW-0722">Serine protease inhibitor</keyword>
<dbReference type="PROSITE" id="PS51468">
    <property type="entry name" value="VIT"/>
    <property type="match status" value="1"/>
</dbReference>
<evidence type="ECO:0000256" key="8">
    <source>
        <dbReference type="SAM" id="MobiDB-lite"/>
    </source>
</evidence>
<dbReference type="SMART" id="SM00609">
    <property type="entry name" value="VIT"/>
    <property type="match status" value="1"/>
</dbReference>
<dbReference type="EMBL" id="AHAT01014801">
    <property type="status" value="NOT_ANNOTATED_CDS"/>
    <property type="molecule type" value="Genomic_DNA"/>
</dbReference>
<dbReference type="STRING" id="7918.ENSLOCP00000017842"/>
<dbReference type="InterPro" id="IPR036465">
    <property type="entry name" value="vWFA_dom_sf"/>
</dbReference>
<keyword evidence="3" id="KW-0964">Secreted</keyword>
<reference evidence="11" key="3">
    <citation type="submission" date="2025-09" db="UniProtKB">
        <authorList>
            <consortium name="Ensembl"/>
        </authorList>
    </citation>
    <scope>IDENTIFICATION</scope>
</reference>
<dbReference type="GO" id="GO:0004867">
    <property type="term" value="F:serine-type endopeptidase inhibitor activity"/>
    <property type="evidence" value="ECO:0007669"/>
    <property type="project" value="UniProtKB-KW"/>
</dbReference>
<evidence type="ECO:0000256" key="3">
    <source>
        <dbReference type="ARBA" id="ARBA00022525"/>
    </source>
</evidence>
<dbReference type="PANTHER" id="PTHR10338">
    <property type="entry name" value="INTER-ALPHA-TRYPSIN INHIBITOR HEAVY CHAIN FAMILY MEMBER"/>
    <property type="match status" value="1"/>
</dbReference>
<keyword evidence="4" id="KW-0646">Protease inhibitor</keyword>
<dbReference type="InterPro" id="IPR002035">
    <property type="entry name" value="VWF_A"/>
</dbReference>
<feature type="domain" description="VIT" evidence="10">
    <location>
        <begin position="2"/>
        <end position="131"/>
    </location>
</feature>
<reference evidence="12" key="1">
    <citation type="submission" date="2011-12" db="EMBL/GenBank/DDBJ databases">
        <title>The Draft Genome of Lepisosteus oculatus.</title>
        <authorList>
            <consortium name="The Broad Institute Genome Assembly &amp; Analysis Group"/>
            <consortium name="Computational R&amp;D Group"/>
            <consortium name="and Sequencing Platform"/>
            <person name="Di Palma F."/>
            <person name="Alfoldi J."/>
            <person name="Johnson J."/>
            <person name="Berlin A."/>
            <person name="Gnerre S."/>
            <person name="Jaffe D."/>
            <person name="MacCallum I."/>
            <person name="Young S."/>
            <person name="Walker B.J."/>
            <person name="Lander E.S."/>
            <person name="Lindblad-Toh K."/>
        </authorList>
    </citation>
    <scope>NUCLEOTIDE SEQUENCE [LARGE SCALE GENOMIC DNA]</scope>
</reference>
<protein>
    <submittedName>
        <fullName evidence="11">Inter-alpha-trypsin inhibitor heavy chain 3b, tandem duplicate 1</fullName>
    </submittedName>
</protein>
<evidence type="ECO:0000313" key="11">
    <source>
        <dbReference type="Ensembl" id="ENSLOCP00000017842.1"/>
    </source>
</evidence>
<feature type="region of interest" description="Disordered" evidence="8">
    <location>
        <begin position="580"/>
        <end position="616"/>
    </location>
</feature>
<dbReference type="InParanoid" id="W5NB33"/>
<dbReference type="PANTHER" id="PTHR10338:SF119">
    <property type="entry name" value="INTER-ALPHA-TRYPSIN INHIBITOR HEAVY CHAIN H4"/>
    <property type="match status" value="1"/>
</dbReference>
<name>W5NB33_LEPOC</name>
<keyword evidence="5" id="KW-0732">Signal</keyword>
<dbReference type="GO" id="GO:0005576">
    <property type="term" value="C:extracellular region"/>
    <property type="evidence" value="ECO:0007669"/>
    <property type="project" value="UniProtKB-SubCell"/>
</dbReference>
<dbReference type="AlphaFoldDB" id="W5NB33"/>
<dbReference type="PROSITE" id="PS50234">
    <property type="entry name" value="VWFA"/>
    <property type="match status" value="1"/>
</dbReference>
<dbReference type="OMA" id="DTSTSMM"/>
<organism evidence="11 12">
    <name type="scientific">Lepisosteus oculatus</name>
    <name type="common">Spotted gar</name>
    <dbReference type="NCBI Taxonomy" id="7918"/>
    <lineage>
        <taxon>Eukaryota</taxon>
        <taxon>Metazoa</taxon>
        <taxon>Chordata</taxon>
        <taxon>Craniata</taxon>
        <taxon>Vertebrata</taxon>
        <taxon>Euteleostomi</taxon>
        <taxon>Actinopterygii</taxon>
        <taxon>Neopterygii</taxon>
        <taxon>Holostei</taxon>
        <taxon>Semionotiformes</taxon>
        <taxon>Lepisosteidae</taxon>
        <taxon>Lepisosteus</taxon>
    </lineage>
</organism>
<sequence>ACLLTLRPPQGSRSDIDIYSFLIESRVASRYARTVITSRVANRADRSQEIAFQVELPKTAFISNFSMTVQGRTYVGVVKEKEAARQQYSEAVSRGESAGLVGTVGRTLEEFKTSVNVAPLSKVTFELTYEELLKRRLGKYELMIKARPKQVVSNFKIDVRIYEPQGIRSVEAQGSLTSGAQPDLLQISESEGTVAHVEFAPTVEQQQCADCAGSGLDGDLVIKYDVNRELPQGVLQVQNGYFVHYFSPANIERIPKNVVFVIDRSGSMSGRKIVQTREALLKILADVHEDDHFGLITFDSEVTPWKDSLVRASGGMLEEARGFVRQITDRGATDINAALEKGVAMLNKAKEEKTVPEGSTSIIILLTDGDPTTGVTNLGAIQANVKEAIQKRYTLYCLGFGFDVNLKFLEKMALENGGVARRIYEDSDSDLQLQGFYEEVATPLLVNVEMLYAHGDAANVTQSTFDKFYNGSEIVVAGRISDNSLEVLTAEVKAQSKDSIVTYQAQIPVAGEGVGKDFPKAEYIYGEYIERLWAYLTVQQLLEQEVLASDSDKPEIRQCAQNLSLQYNFVTPLTSMVVTRPEEGQSSVPQVAEKPSEEQAQNRRHGTPPQRPGPIL</sequence>
<evidence type="ECO:0000259" key="10">
    <source>
        <dbReference type="PROSITE" id="PS51468"/>
    </source>
</evidence>
<evidence type="ECO:0000259" key="9">
    <source>
        <dbReference type="PROSITE" id="PS50234"/>
    </source>
</evidence>
<reference evidence="11" key="2">
    <citation type="submission" date="2025-08" db="UniProtKB">
        <authorList>
            <consortium name="Ensembl"/>
        </authorList>
    </citation>
    <scope>IDENTIFICATION</scope>
</reference>
<evidence type="ECO:0000256" key="2">
    <source>
        <dbReference type="ARBA" id="ARBA00010158"/>
    </source>
</evidence>
<evidence type="ECO:0000313" key="12">
    <source>
        <dbReference type="Proteomes" id="UP000018468"/>
    </source>
</evidence>
<keyword evidence="7" id="KW-0325">Glycoprotein</keyword>
<dbReference type="GeneTree" id="ENSGT00940000154554"/>
<evidence type="ECO:0000256" key="5">
    <source>
        <dbReference type="ARBA" id="ARBA00022729"/>
    </source>
</evidence>
<dbReference type="SUPFAM" id="SSF53300">
    <property type="entry name" value="vWA-like"/>
    <property type="match status" value="1"/>
</dbReference>
<feature type="domain" description="VWFA" evidence="9">
    <location>
        <begin position="257"/>
        <end position="440"/>
    </location>
</feature>
<evidence type="ECO:0000256" key="6">
    <source>
        <dbReference type="ARBA" id="ARBA00022900"/>
    </source>
</evidence>
<dbReference type="Ensembl" id="ENSLOCT00000017874.1">
    <property type="protein sequence ID" value="ENSLOCP00000017842.1"/>
    <property type="gene ID" value="ENSLOCG00000014498.1"/>
</dbReference>
<dbReference type="Pfam" id="PF08487">
    <property type="entry name" value="VIT"/>
    <property type="match status" value="1"/>
</dbReference>
<evidence type="ECO:0000256" key="4">
    <source>
        <dbReference type="ARBA" id="ARBA00022690"/>
    </source>
</evidence>
<dbReference type="HOGENOM" id="CLU_008101_2_0_1"/>
<proteinExistence type="inferred from homology"/>
<dbReference type="Gene3D" id="3.40.50.410">
    <property type="entry name" value="von Willebrand factor, type A domain"/>
    <property type="match status" value="1"/>
</dbReference>
<accession>W5NB33</accession>
<dbReference type="Pfam" id="PF00092">
    <property type="entry name" value="VWA"/>
    <property type="match status" value="1"/>
</dbReference>
<comment type="subcellular location">
    <subcellularLocation>
        <location evidence="1">Secreted</location>
    </subcellularLocation>
</comment>
<dbReference type="Proteomes" id="UP000018468">
    <property type="component" value="Linkage group LG5"/>
</dbReference>
<keyword evidence="12" id="KW-1185">Reference proteome</keyword>
<dbReference type="SMART" id="SM00327">
    <property type="entry name" value="VWA"/>
    <property type="match status" value="1"/>
</dbReference>
<dbReference type="InterPro" id="IPR013694">
    <property type="entry name" value="VIT"/>
</dbReference>
<dbReference type="InterPro" id="IPR050934">
    <property type="entry name" value="ITIH"/>
</dbReference>
<evidence type="ECO:0000256" key="1">
    <source>
        <dbReference type="ARBA" id="ARBA00004613"/>
    </source>
</evidence>
<dbReference type="Bgee" id="ENSLOCG00000014498">
    <property type="expression patterns" value="Expressed in liver and 7 other cell types or tissues"/>
</dbReference>
<dbReference type="FunFam" id="3.40.50.410:FF:000013">
    <property type="entry name" value="inter-alpha-trypsin inhibitor heavy chain H2"/>
    <property type="match status" value="1"/>
</dbReference>
<evidence type="ECO:0000256" key="7">
    <source>
        <dbReference type="ARBA" id="ARBA00023180"/>
    </source>
</evidence>
<comment type="similarity">
    <text evidence="2">Belongs to the ITIH family.</text>
</comment>
<dbReference type="eggNOG" id="ENOG502QPS2">
    <property type="taxonomic scope" value="Eukaryota"/>
</dbReference>